<dbReference type="InterPro" id="IPR000086">
    <property type="entry name" value="NUDIX_hydrolase_dom"/>
</dbReference>
<comment type="caution">
    <text evidence="3">The sequence shown here is derived from an EMBL/GenBank/DDBJ whole genome shotgun (WGS) entry which is preliminary data.</text>
</comment>
<dbReference type="AlphaFoldDB" id="A0A9D2VWP7"/>
<dbReference type="RefSeq" id="WP_277271618.1">
    <property type="nucleotide sequence ID" value="NZ_DYXE01000023.1"/>
</dbReference>
<dbReference type="CDD" id="cd18889">
    <property type="entry name" value="NUDIX_ADPRase"/>
    <property type="match status" value="1"/>
</dbReference>
<evidence type="ECO:0000313" key="4">
    <source>
        <dbReference type="Proteomes" id="UP000813420"/>
    </source>
</evidence>
<keyword evidence="3" id="KW-0378">Hydrolase</keyword>
<dbReference type="InterPro" id="IPR059176">
    <property type="entry name" value="UDP-X_N"/>
</dbReference>
<dbReference type="Gene3D" id="3.90.79.10">
    <property type="entry name" value="Nucleoside Triphosphate Pyrophosphohydrolase"/>
    <property type="match status" value="1"/>
</dbReference>
<dbReference type="EMBL" id="DYXE01000023">
    <property type="protein sequence ID" value="HJH49091.1"/>
    <property type="molecule type" value="Genomic_DNA"/>
</dbReference>
<dbReference type="GO" id="GO:0016787">
    <property type="term" value="F:hydrolase activity"/>
    <property type="evidence" value="ECO:0007669"/>
    <property type="project" value="UniProtKB-KW"/>
</dbReference>
<name>A0A9D2VWP7_9FIRM</name>
<reference evidence="3" key="2">
    <citation type="submission" date="2021-09" db="EMBL/GenBank/DDBJ databases">
        <authorList>
            <person name="Gilroy R."/>
        </authorList>
    </citation>
    <scope>NUCLEOTIDE SEQUENCE</scope>
    <source>
        <strain evidence="3">USAMLcec4-12693</strain>
    </source>
</reference>
<dbReference type="Pfam" id="PF12535">
    <property type="entry name" value="Nudix_N"/>
    <property type="match status" value="1"/>
</dbReference>
<reference evidence="3" key="1">
    <citation type="journal article" date="2021" name="PeerJ">
        <title>Extensive microbial diversity within the chicken gut microbiome revealed by metagenomics and culture.</title>
        <authorList>
            <person name="Gilroy R."/>
            <person name="Ravi A."/>
            <person name="Getino M."/>
            <person name="Pursley I."/>
            <person name="Horton D.L."/>
            <person name="Alikhan N.F."/>
            <person name="Baker D."/>
            <person name="Gharbi K."/>
            <person name="Hall N."/>
            <person name="Watson M."/>
            <person name="Adriaenssens E.M."/>
            <person name="Foster-Nyarko E."/>
            <person name="Jarju S."/>
            <person name="Secka A."/>
            <person name="Antonio M."/>
            <person name="Oren A."/>
            <person name="Chaudhuri R.R."/>
            <person name="La Ragione R."/>
            <person name="Hildebrand F."/>
            <person name="Pallen M.J."/>
        </authorList>
    </citation>
    <scope>NUCLEOTIDE SEQUENCE</scope>
    <source>
        <strain evidence="3">USAMLcec4-12693</strain>
    </source>
</reference>
<gene>
    <name evidence="3" type="ORF">K8V39_02375</name>
</gene>
<dbReference type="InterPro" id="IPR015797">
    <property type="entry name" value="NUDIX_hydrolase-like_dom_sf"/>
</dbReference>
<evidence type="ECO:0000259" key="2">
    <source>
        <dbReference type="PROSITE" id="PS51462"/>
    </source>
</evidence>
<feature type="domain" description="Nudix hydrolase" evidence="2">
    <location>
        <begin position="68"/>
        <end position="193"/>
    </location>
</feature>
<dbReference type="PROSITE" id="PS51462">
    <property type="entry name" value="NUDIX"/>
    <property type="match status" value="1"/>
</dbReference>
<accession>A0A9D2VWP7</accession>
<evidence type="ECO:0000256" key="1">
    <source>
        <dbReference type="ARBA" id="ARBA00005582"/>
    </source>
</evidence>
<dbReference type="PANTHER" id="PTHR43736:SF1">
    <property type="entry name" value="DIHYDRONEOPTERIN TRIPHOSPHATE DIPHOSPHATASE"/>
    <property type="match status" value="1"/>
</dbReference>
<dbReference type="SUPFAM" id="SSF55811">
    <property type="entry name" value="Nudix"/>
    <property type="match status" value="1"/>
</dbReference>
<evidence type="ECO:0000313" key="3">
    <source>
        <dbReference type="EMBL" id="HJH49091.1"/>
    </source>
</evidence>
<comment type="similarity">
    <text evidence="1">Belongs to the Nudix hydrolase family.</text>
</comment>
<proteinExistence type="inferred from homology"/>
<organism evidence="3 4">
    <name type="scientific">Merdimonas faecis</name>
    <dbReference type="NCBI Taxonomy" id="1653435"/>
    <lineage>
        <taxon>Bacteria</taxon>
        <taxon>Bacillati</taxon>
        <taxon>Bacillota</taxon>
        <taxon>Clostridia</taxon>
        <taxon>Lachnospirales</taxon>
        <taxon>Lachnospiraceae</taxon>
        <taxon>Merdimonas</taxon>
    </lineage>
</organism>
<sequence>MDHNEKWLQWAVKLQSIAQAGLFYGKDEFDKERYEQIRNIAAEMISYKSEISEDKVKDLFCSETGYQTPKIDTRAAIFENGKILLVKEKDGRWSLPGGWADVDISATENVIKEVREEAGLTVTADMVIAVQDREKHNRPVYAYKVCKIFYLCSVTGGTFEANIETTESQYFGISELPELAEEKNNREQIEMCFEAYHSENWKTMFD</sequence>
<dbReference type="Proteomes" id="UP000813420">
    <property type="component" value="Unassembled WGS sequence"/>
</dbReference>
<protein>
    <submittedName>
        <fullName evidence="3">NUDIX hydrolase</fullName>
    </submittedName>
</protein>
<dbReference type="PANTHER" id="PTHR43736">
    <property type="entry name" value="ADP-RIBOSE PYROPHOSPHATASE"/>
    <property type="match status" value="1"/>
</dbReference>
<dbReference type="Pfam" id="PF00293">
    <property type="entry name" value="NUDIX"/>
    <property type="match status" value="1"/>
</dbReference>
<dbReference type="Gene3D" id="6.10.250.1120">
    <property type="match status" value="1"/>
</dbReference>